<keyword evidence="5 13" id="KW-0028">Amino-acid biosynthesis</keyword>
<dbReference type="InterPro" id="IPR014721">
    <property type="entry name" value="Ribsml_uS5_D2-typ_fold_subgr"/>
</dbReference>
<keyword evidence="6 13" id="KW-0808">Transferase</keyword>
<evidence type="ECO:0000256" key="1">
    <source>
        <dbReference type="ARBA" id="ARBA00005015"/>
    </source>
</evidence>
<comment type="similarity">
    <text evidence="2 13">Belongs to the GHMP kinase family. Homoserine kinase subfamily.</text>
</comment>
<dbReference type="InterPro" id="IPR013750">
    <property type="entry name" value="GHMP_kinase_C_dom"/>
</dbReference>
<name>A0A4R7JB60_9ACTN</name>
<keyword evidence="7 13" id="KW-0791">Threonine biosynthesis</keyword>
<dbReference type="HAMAP" id="MF_00384">
    <property type="entry name" value="Homoser_kinase"/>
    <property type="match status" value="1"/>
</dbReference>
<evidence type="ECO:0000256" key="11">
    <source>
        <dbReference type="ARBA" id="ARBA00049375"/>
    </source>
</evidence>
<evidence type="ECO:0000256" key="8">
    <source>
        <dbReference type="ARBA" id="ARBA00022741"/>
    </source>
</evidence>
<accession>A0A4R7JB60</accession>
<evidence type="ECO:0000256" key="9">
    <source>
        <dbReference type="ARBA" id="ARBA00022777"/>
    </source>
</evidence>
<evidence type="ECO:0000259" key="15">
    <source>
        <dbReference type="Pfam" id="PF08544"/>
    </source>
</evidence>
<dbReference type="PANTHER" id="PTHR20861">
    <property type="entry name" value="HOMOSERINE/4-DIPHOSPHOCYTIDYL-2-C-METHYL-D-ERYTHRITOL KINASE"/>
    <property type="match status" value="1"/>
</dbReference>
<proteinExistence type="inferred from homology"/>
<evidence type="ECO:0000259" key="14">
    <source>
        <dbReference type="Pfam" id="PF00288"/>
    </source>
</evidence>
<keyword evidence="17" id="KW-1185">Reference proteome</keyword>
<comment type="caution">
    <text evidence="16">The sequence shown here is derived from an EMBL/GenBank/DDBJ whole genome shotgun (WGS) entry which is preliminary data.</text>
</comment>
<evidence type="ECO:0000256" key="12">
    <source>
        <dbReference type="ARBA" id="ARBA00049954"/>
    </source>
</evidence>
<dbReference type="GO" id="GO:0004413">
    <property type="term" value="F:homoserine kinase activity"/>
    <property type="evidence" value="ECO:0007669"/>
    <property type="project" value="UniProtKB-UniRule"/>
</dbReference>
<dbReference type="InterPro" id="IPR006203">
    <property type="entry name" value="GHMP_knse_ATP-bd_CS"/>
</dbReference>
<keyword evidence="9 13" id="KW-0418">Kinase</keyword>
<keyword evidence="8 13" id="KW-0547">Nucleotide-binding</keyword>
<evidence type="ECO:0000256" key="6">
    <source>
        <dbReference type="ARBA" id="ARBA00022679"/>
    </source>
</evidence>
<dbReference type="Pfam" id="PF00288">
    <property type="entry name" value="GHMP_kinases_N"/>
    <property type="match status" value="1"/>
</dbReference>
<dbReference type="InterPro" id="IPR000870">
    <property type="entry name" value="Homoserine_kinase"/>
</dbReference>
<comment type="pathway">
    <text evidence="1 13">Amino-acid biosynthesis; L-threonine biosynthesis; L-threonine from L-aspartate: step 4/5.</text>
</comment>
<dbReference type="RefSeq" id="WP_243831767.1">
    <property type="nucleotide sequence ID" value="NZ_SOAW01000001.1"/>
</dbReference>
<dbReference type="Gene3D" id="3.30.70.890">
    <property type="entry name" value="GHMP kinase, C-terminal domain"/>
    <property type="match status" value="1"/>
</dbReference>
<comment type="subcellular location">
    <subcellularLocation>
        <location evidence="13">Cytoplasm</location>
    </subcellularLocation>
</comment>
<feature type="domain" description="GHMP kinase C-terminal" evidence="15">
    <location>
        <begin position="230"/>
        <end position="275"/>
    </location>
</feature>
<evidence type="ECO:0000313" key="17">
    <source>
        <dbReference type="Proteomes" id="UP000295371"/>
    </source>
</evidence>
<dbReference type="Gene3D" id="3.30.230.10">
    <property type="match status" value="1"/>
</dbReference>
<gene>
    <name evidence="13" type="primary">thrB</name>
    <name evidence="16" type="ORF">CLV29_1283</name>
</gene>
<dbReference type="NCBIfam" id="TIGR00191">
    <property type="entry name" value="thrB"/>
    <property type="match status" value="1"/>
</dbReference>
<dbReference type="Pfam" id="PF08544">
    <property type="entry name" value="GHMP_kinases_C"/>
    <property type="match status" value="1"/>
</dbReference>
<dbReference type="UniPathway" id="UPA00050">
    <property type="reaction ID" value="UER00064"/>
</dbReference>
<comment type="catalytic activity">
    <reaction evidence="11 13">
        <text>L-homoserine + ATP = O-phospho-L-homoserine + ADP + H(+)</text>
        <dbReference type="Rhea" id="RHEA:13985"/>
        <dbReference type="ChEBI" id="CHEBI:15378"/>
        <dbReference type="ChEBI" id="CHEBI:30616"/>
        <dbReference type="ChEBI" id="CHEBI:57476"/>
        <dbReference type="ChEBI" id="CHEBI:57590"/>
        <dbReference type="ChEBI" id="CHEBI:456216"/>
        <dbReference type="EC" id="2.7.1.39"/>
    </reaction>
</comment>
<dbReference type="SUPFAM" id="SSF54211">
    <property type="entry name" value="Ribosomal protein S5 domain 2-like"/>
    <property type="match status" value="1"/>
</dbReference>
<evidence type="ECO:0000256" key="3">
    <source>
        <dbReference type="ARBA" id="ARBA00012078"/>
    </source>
</evidence>
<dbReference type="PIRSF" id="PIRSF000676">
    <property type="entry name" value="Homoser_kin"/>
    <property type="match status" value="1"/>
</dbReference>
<keyword evidence="13" id="KW-0963">Cytoplasm</keyword>
<evidence type="ECO:0000256" key="2">
    <source>
        <dbReference type="ARBA" id="ARBA00007370"/>
    </source>
</evidence>
<dbReference type="EMBL" id="SOAW01000001">
    <property type="protein sequence ID" value="TDT33659.1"/>
    <property type="molecule type" value="Genomic_DNA"/>
</dbReference>
<dbReference type="EC" id="2.7.1.39" evidence="3 13"/>
<dbReference type="SUPFAM" id="SSF55060">
    <property type="entry name" value="GHMP Kinase, C-terminal domain"/>
    <property type="match status" value="1"/>
</dbReference>
<evidence type="ECO:0000313" key="16">
    <source>
        <dbReference type="EMBL" id="TDT33659.1"/>
    </source>
</evidence>
<protein>
    <recommendedName>
        <fullName evidence="4 13">Homoserine kinase</fullName>
        <shortName evidence="13">HK</shortName>
        <shortName evidence="13">HSK</shortName>
        <ecNumber evidence="3 13">2.7.1.39</ecNumber>
    </recommendedName>
</protein>
<organism evidence="16 17">
    <name type="scientific">Naumannella halotolerans</name>
    <dbReference type="NCBI Taxonomy" id="993414"/>
    <lineage>
        <taxon>Bacteria</taxon>
        <taxon>Bacillati</taxon>
        <taxon>Actinomycetota</taxon>
        <taxon>Actinomycetes</taxon>
        <taxon>Propionibacteriales</taxon>
        <taxon>Propionibacteriaceae</taxon>
        <taxon>Naumannella</taxon>
    </lineage>
</organism>
<evidence type="ECO:0000256" key="13">
    <source>
        <dbReference type="HAMAP-Rule" id="MF_00384"/>
    </source>
</evidence>
<dbReference type="GO" id="GO:0005737">
    <property type="term" value="C:cytoplasm"/>
    <property type="evidence" value="ECO:0007669"/>
    <property type="project" value="UniProtKB-SubCell"/>
</dbReference>
<dbReference type="Proteomes" id="UP000295371">
    <property type="component" value="Unassembled WGS sequence"/>
</dbReference>
<evidence type="ECO:0000256" key="4">
    <source>
        <dbReference type="ARBA" id="ARBA00017858"/>
    </source>
</evidence>
<evidence type="ECO:0000256" key="5">
    <source>
        <dbReference type="ARBA" id="ARBA00022605"/>
    </source>
</evidence>
<dbReference type="PROSITE" id="PS00627">
    <property type="entry name" value="GHMP_KINASES_ATP"/>
    <property type="match status" value="1"/>
</dbReference>
<comment type="function">
    <text evidence="12 13">Catalyzes the ATP-dependent phosphorylation of L-homoserine to L-homoserine phosphate.</text>
</comment>
<feature type="binding site" evidence="13">
    <location>
        <begin position="99"/>
        <end position="109"/>
    </location>
    <ligand>
        <name>ATP</name>
        <dbReference type="ChEBI" id="CHEBI:30616"/>
    </ligand>
</feature>
<keyword evidence="10 13" id="KW-0067">ATP-binding</keyword>
<dbReference type="AlphaFoldDB" id="A0A4R7JB60"/>
<dbReference type="GO" id="GO:0005524">
    <property type="term" value="F:ATP binding"/>
    <property type="evidence" value="ECO:0007669"/>
    <property type="project" value="UniProtKB-UniRule"/>
</dbReference>
<evidence type="ECO:0000256" key="10">
    <source>
        <dbReference type="ARBA" id="ARBA00022840"/>
    </source>
</evidence>
<sequence>MSVPSVPGPTAFPALAVTVPATSANLGPGFDALGLAWDLVDEVRLEVADEFAVSVTGEGAGRVPEGRRHLVIATLLSGLADLGSPVPDGIRLSAVNRIPHGRGLGSSAAAVVTGLMAAWTWARPGRPVDERWLLRRARAAEGHLDNAAPALLGGLTLVVPGEDRVVRLPLDERLMGLAFIPDGAVATRAARGALPPTVPHPDASASVACAALLVHALQHSPQDLLAGTQDWLHQPYRAPLMPASAALLDRLRNAGHAAVISGAGPTVVVLGTPADLSGLDEALGFRMRRLRPAGGARVEFAPAHRG</sequence>
<dbReference type="GO" id="GO:0009088">
    <property type="term" value="P:threonine biosynthetic process"/>
    <property type="evidence" value="ECO:0007669"/>
    <property type="project" value="UniProtKB-UniRule"/>
</dbReference>
<dbReference type="PANTHER" id="PTHR20861:SF1">
    <property type="entry name" value="HOMOSERINE KINASE"/>
    <property type="match status" value="1"/>
</dbReference>
<feature type="domain" description="GHMP kinase N-terminal" evidence="14">
    <location>
        <begin position="80"/>
        <end position="154"/>
    </location>
</feature>
<dbReference type="InterPro" id="IPR020568">
    <property type="entry name" value="Ribosomal_Su5_D2-typ_SF"/>
</dbReference>
<evidence type="ECO:0000256" key="7">
    <source>
        <dbReference type="ARBA" id="ARBA00022697"/>
    </source>
</evidence>
<dbReference type="PRINTS" id="PR00958">
    <property type="entry name" value="HOMSERKINASE"/>
</dbReference>
<reference evidence="16 17" key="1">
    <citation type="submission" date="2019-03" db="EMBL/GenBank/DDBJ databases">
        <title>Genomic Encyclopedia of Archaeal and Bacterial Type Strains, Phase II (KMG-II): from individual species to whole genera.</title>
        <authorList>
            <person name="Goeker M."/>
        </authorList>
    </citation>
    <scope>NUCLEOTIDE SEQUENCE [LARGE SCALE GENOMIC DNA]</scope>
    <source>
        <strain evidence="16 17">DSM 24323</strain>
    </source>
</reference>
<dbReference type="InterPro" id="IPR006204">
    <property type="entry name" value="GHMP_kinase_N_dom"/>
</dbReference>
<dbReference type="InterPro" id="IPR036554">
    <property type="entry name" value="GHMP_kinase_C_sf"/>
</dbReference>